<accession>A0ABR0HC47</accession>
<sequence length="139" mass="15511">MRLFQLSRTLGSSVLVTLGVTGWPSKMTIFGTEKTGLLSRHWYSKASDKAPTTGRLYHHLAISLCVAIPFGSARESIITMFDPIMVPTPNQQSRLSVAEFAFVKVHAVMFSSKQMDKLQSTMDDFLRPPRQNIRLTGHG</sequence>
<keyword evidence="3" id="KW-1185">Reference proteome</keyword>
<evidence type="ECO:0000313" key="2">
    <source>
        <dbReference type="EMBL" id="KAK4665439.1"/>
    </source>
</evidence>
<protein>
    <submittedName>
        <fullName evidence="2">Uncharacterized protein</fullName>
    </submittedName>
</protein>
<feature type="chain" id="PRO_5045047469" evidence="1">
    <location>
        <begin position="20"/>
        <end position="139"/>
    </location>
</feature>
<evidence type="ECO:0000313" key="3">
    <source>
        <dbReference type="Proteomes" id="UP001326199"/>
    </source>
</evidence>
<dbReference type="InterPro" id="IPR045153">
    <property type="entry name" value="Est1/Ebs1-like"/>
</dbReference>
<gene>
    <name evidence="2" type="ORF">QC763_0062440</name>
</gene>
<evidence type="ECO:0000256" key="1">
    <source>
        <dbReference type="SAM" id="SignalP"/>
    </source>
</evidence>
<dbReference type="RefSeq" id="XP_062765405.1">
    <property type="nucleotide sequence ID" value="XM_062905872.1"/>
</dbReference>
<dbReference type="InterPro" id="IPR011990">
    <property type="entry name" value="TPR-like_helical_dom_sf"/>
</dbReference>
<feature type="signal peptide" evidence="1">
    <location>
        <begin position="1"/>
        <end position="19"/>
    </location>
</feature>
<dbReference type="SUPFAM" id="SSF48452">
    <property type="entry name" value="TPR-like"/>
    <property type="match status" value="1"/>
</dbReference>
<dbReference type="PANTHER" id="PTHR15696:SF0">
    <property type="entry name" value="TELOMERASE-BINDING PROTEIN EST1A"/>
    <property type="match status" value="1"/>
</dbReference>
<proteinExistence type="predicted"/>
<organism evidence="2 3">
    <name type="scientific">Podospora pseudopauciseta</name>
    <dbReference type="NCBI Taxonomy" id="2093780"/>
    <lineage>
        <taxon>Eukaryota</taxon>
        <taxon>Fungi</taxon>
        <taxon>Dikarya</taxon>
        <taxon>Ascomycota</taxon>
        <taxon>Pezizomycotina</taxon>
        <taxon>Sordariomycetes</taxon>
        <taxon>Sordariomycetidae</taxon>
        <taxon>Sordariales</taxon>
        <taxon>Podosporaceae</taxon>
        <taxon>Podospora</taxon>
    </lineage>
</organism>
<comment type="caution">
    <text evidence="2">The sequence shown here is derived from an EMBL/GenBank/DDBJ whole genome shotgun (WGS) entry which is preliminary data.</text>
</comment>
<name>A0ABR0HC47_9PEZI</name>
<keyword evidence="1" id="KW-0732">Signal</keyword>
<dbReference type="EMBL" id="JAFFHB010000005">
    <property type="protein sequence ID" value="KAK4665439.1"/>
    <property type="molecule type" value="Genomic_DNA"/>
</dbReference>
<dbReference type="PANTHER" id="PTHR15696">
    <property type="entry name" value="SMG-7 SUPPRESSOR WITH MORPHOLOGICAL EFFECT ON GENITALIA PROTEIN 7"/>
    <property type="match status" value="1"/>
</dbReference>
<dbReference type="GeneID" id="87925955"/>
<dbReference type="Proteomes" id="UP001326199">
    <property type="component" value="Unassembled WGS sequence"/>
</dbReference>
<reference evidence="2 3" key="1">
    <citation type="journal article" date="2023" name="bioRxiv">
        <title>High-quality genome assemblies of four members of thePodospora anserinaspecies complex.</title>
        <authorList>
            <person name="Ament-Velasquez S.L."/>
            <person name="Vogan A.A."/>
            <person name="Wallerman O."/>
            <person name="Hartmann F."/>
            <person name="Gautier V."/>
            <person name="Silar P."/>
            <person name="Giraud T."/>
            <person name="Johannesson H."/>
        </authorList>
    </citation>
    <scope>NUCLEOTIDE SEQUENCE [LARGE SCALE GENOMIC DNA]</scope>
    <source>
        <strain evidence="2 3">CBS 411.78</strain>
    </source>
</reference>